<feature type="non-terminal residue" evidence="1">
    <location>
        <position position="1"/>
    </location>
</feature>
<dbReference type="AlphaFoldDB" id="A0A9K0"/>
<accession>A0A9K0</accession>
<protein>
    <submittedName>
        <fullName evidence="1">Uncharacterized protein</fullName>
    </submittedName>
</protein>
<reference evidence="1" key="1">
    <citation type="journal article" date="2007" name="Biosci. Biotechnol. Biochem.">
        <title>Molecular cloning of functional genes for high growth-temperature and salt tolerance of the basidiomycete Fomitopsis pinicola isolated in a mangrove forest in Micronesia.</title>
        <authorList>
            <person name="Miyazaki Y."/>
            <person name="Hiraide M."/>
            <person name="Shibuya H."/>
        </authorList>
    </citation>
    <scope>NUCLEOTIDE SEQUENCE</scope>
    <source>
        <strain evidence="1">130-2</strain>
    </source>
</reference>
<dbReference type="EMBL" id="AB279766">
    <property type="protein sequence ID" value="BAF35954.1"/>
    <property type="molecule type" value="Genomic_DNA"/>
</dbReference>
<name>A0A9K0_9APHY</name>
<proteinExistence type="predicted"/>
<feature type="non-terminal residue" evidence="1">
    <location>
        <position position="47"/>
    </location>
</feature>
<evidence type="ECO:0000313" key="1">
    <source>
        <dbReference type="EMBL" id="BAF35954.1"/>
    </source>
</evidence>
<sequence>MRQLNQESVVGKPQPSAVIWTSQDCDVVNFGSVLASSFTHGNLQVPN</sequence>
<organism evidence="1">
    <name type="scientific">Fomitopsis pinicola</name>
    <dbReference type="NCBI Taxonomy" id="40483"/>
    <lineage>
        <taxon>Eukaryota</taxon>
        <taxon>Fungi</taxon>
        <taxon>Dikarya</taxon>
        <taxon>Basidiomycota</taxon>
        <taxon>Agaricomycotina</taxon>
        <taxon>Agaricomycetes</taxon>
        <taxon>Polyporales</taxon>
        <taxon>Fomitopsis</taxon>
    </lineage>
</organism>